<keyword evidence="2" id="KW-1133">Transmembrane helix</keyword>
<protein>
    <submittedName>
        <fullName evidence="3">Phospholipid:diacylglycerol acyltransferase</fullName>
    </submittedName>
</protein>
<dbReference type="InterPro" id="IPR003386">
    <property type="entry name" value="LACT/PDAT_acylTrfase"/>
</dbReference>
<proteinExistence type="predicted"/>
<feature type="transmembrane region" description="Helical" evidence="2">
    <location>
        <begin position="60"/>
        <end position="77"/>
    </location>
</feature>
<evidence type="ECO:0000313" key="3">
    <source>
        <dbReference type="EMBL" id="RPD58672.1"/>
    </source>
</evidence>
<keyword evidence="3" id="KW-0012">Acyltransferase</keyword>
<accession>A0A5C2S4X7</accession>
<gene>
    <name evidence="3" type="ORF">L227DRAFT_577039</name>
</gene>
<dbReference type="EMBL" id="ML122274">
    <property type="protein sequence ID" value="RPD58672.1"/>
    <property type="molecule type" value="Genomic_DNA"/>
</dbReference>
<sequence length="682" mass="76747">MSVLTQRFKKRNQSDSVIAETHHDERTTTNDLHVVEEEIDKKLKGLHKKDDRHFYATRRFLFPLGLLLGVLVGYLIYQPNDFQDFQTHLALLMDEFEVRVPEFPAIDLPQLDFSRVEVEWQKLWQNIPEPWKLNNNGLEFTVGEAMAEKGLSAKYPVVLIPGVISTGLESWSTSPDYRAFFRKKLWGGFSMISQVTFNRDKWIAALMLDPVTGLDPPGVKVRAAEGIDAASSFIQGYWLWSKIVENLAVVGYDTNNLHLAPYDWRLSYYNLEERDGYYSKLRATIEGFVAREKRKVVLTAHSMGSTVILYFFKWVESPEHGRGGPDWVENHIESFISIAGTHLGVAKAISTLLSGEMKDTVQINPAGAYVLERFFSRKERVKLFRSWAGGAGMWIKGGDDVWGNATFAPDDVANSTHTHGALIAFRQNSLALQGEADLFNMTSSSAGTWILERTPTTFQKMMASNYSFGIERDVEKLKANNVDFRKWSNPLEIQLPHAPSMKIYCVYGHGKPTERSYWYTQTDYEYDEVRADDPHALCNEEDPASGANCTSPRPPLDMPLSRQTFIDAEYTDETLNPPVVNGVKMGEGDDTVGLLSLGAMCVEGWKRERWNPARIPVTTVELPHNPVATIPRGGGTTGDHVDILGSTGLNEIILKVATGAGGEVQDSFVSNIREYAKKVKWD</sequence>
<feature type="region of interest" description="Disordered" evidence="1">
    <location>
        <begin position="1"/>
        <end position="23"/>
    </location>
</feature>
<keyword evidence="4" id="KW-1185">Reference proteome</keyword>
<dbReference type="Pfam" id="PF02450">
    <property type="entry name" value="LCAT"/>
    <property type="match status" value="1"/>
</dbReference>
<dbReference type="GO" id="GO:0006629">
    <property type="term" value="P:lipid metabolic process"/>
    <property type="evidence" value="ECO:0007669"/>
    <property type="project" value="InterPro"/>
</dbReference>
<reference evidence="3" key="1">
    <citation type="journal article" date="2018" name="Genome Biol. Evol.">
        <title>Genomics and development of Lentinus tigrinus, a white-rot wood-decaying mushroom with dimorphic fruiting bodies.</title>
        <authorList>
            <person name="Wu B."/>
            <person name="Xu Z."/>
            <person name="Knudson A."/>
            <person name="Carlson A."/>
            <person name="Chen N."/>
            <person name="Kovaka S."/>
            <person name="LaButti K."/>
            <person name="Lipzen A."/>
            <person name="Pennachio C."/>
            <person name="Riley R."/>
            <person name="Schakwitz W."/>
            <person name="Umezawa K."/>
            <person name="Ohm R.A."/>
            <person name="Grigoriev I.V."/>
            <person name="Nagy L.G."/>
            <person name="Gibbons J."/>
            <person name="Hibbett D."/>
        </authorList>
    </citation>
    <scope>NUCLEOTIDE SEQUENCE [LARGE SCALE GENOMIC DNA]</scope>
    <source>
        <strain evidence="3">ALCF2SS1-6</strain>
    </source>
</reference>
<name>A0A5C2S4X7_9APHY</name>
<evidence type="ECO:0000256" key="1">
    <source>
        <dbReference type="SAM" id="MobiDB-lite"/>
    </source>
</evidence>
<keyword evidence="2" id="KW-0812">Transmembrane</keyword>
<dbReference type="SUPFAM" id="SSF53474">
    <property type="entry name" value="alpha/beta-Hydrolases"/>
    <property type="match status" value="1"/>
</dbReference>
<evidence type="ECO:0000313" key="4">
    <source>
        <dbReference type="Proteomes" id="UP000313359"/>
    </source>
</evidence>
<dbReference type="GO" id="GO:0008374">
    <property type="term" value="F:O-acyltransferase activity"/>
    <property type="evidence" value="ECO:0007669"/>
    <property type="project" value="InterPro"/>
</dbReference>
<dbReference type="InterPro" id="IPR029058">
    <property type="entry name" value="AB_hydrolase_fold"/>
</dbReference>
<dbReference type="AlphaFoldDB" id="A0A5C2S4X7"/>
<evidence type="ECO:0000256" key="2">
    <source>
        <dbReference type="SAM" id="Phobius"/>
    </source>
</evidence>
<dbReference type="STRING" id="1328759.A0A5C2S4X7"/>
<organism evidence="3 4">
    <name type="scientific">Lentinus tigrinus ALCF2SS1-6</name>
    <dbReference type="NCBI Taxonomy" id="1328759"/>
    <lineage>
        <taxon>Eukaryota</taxon>
        <taxon>Fungi</taxon>
        <taxon>Dikarya</taxon>
        <taxon>Basidiomycota</taxon>
        <taxon>Agaricomycotina</taxon>
        <taxon>Agaricomycetes</taxon>
        <taxon>Polyporales</taxon>
        <taxon>Polyporaceae</taxon>
        <taxon>Lentinus</taxon>
    </lineage>
</organism>
<dbReference type="PANTHER" id="PTHR11440">
    <property type="entry name" value="LECITHIN-CHOLESTEROL ACYLTRANSFERASE-RELATED"/>
    <property type="match status" value="1"/>
</dbReference>
<dbReference type="OrthoDB" id="190846at2759"/>
<keyword evidence="2" id="KW-0472">Membrane</keyword>
<dbReference type="Proteomes" id="UP000313359">
    <property type="component" value="Unassembled WGS sequence"/>
</dbReference>
<dbReference type="Gene3D" id="3.40.50.1820">
    <property type="entry name" value="alpha/beta hydrolase"/>
    <property type="match status" value="1"/>
</dbReference>
<keyword evidence="3" id="KW-0808">Transferase</keyword>